<feature type="compositionally biased region" description="Polar residues" evidence="1">
    <location>
        <begin position="301"/>
        <end position="317"/>
    </location>
</feature>
<name>A0A9W7TY03_9PROT</name>
<proteinExistence type="predicted"/>
<reference evidence="2 3" key="1">
    <citation type="submission" date="2018-07" db="EMBL/GenBank/DDBJ databases">
        <title>Genome sequence of Azospirillum sp. ATCC 49961.</title>
        <authorList>
            <person name="Sant'Anna F.H."/>
            <person name="Baldani J.I."/>
            <person name="Zilli J.E."/>
            <person name="Reis V.M."/>
            <person name="Hartmann A."/>
            <person name="Cruz L."/>
            <person name="de Souza E.M."/>
            <person name="de Oliveira Pedrosa F."/>
            <person name="Passaglia L.M.P."/>
        </authorList>
    </citation>
    <scope>NUCLEOTIDE SEQUENCE [LARGE SCALE GENOMIC DNA]</scope>
    <source>
        <strain evidence="2 3">ATCC 49961</strain>
    </source>
</reference>
<gene>
    <name evidence="2" type="ORF">DS843_13605</name>
</gene>
<evidence type="ECO:0000313" key="3">
    <source>
        <dbReference type="Proteomes" id="UP000480854"/>
    </source>
</evidence>
<keyword evidence="3" id="KW-1185">Reference proteome</keyword>
<evidence type="ECO:0000313" key="2">
    <source>
        <dbReference type="EMBL" id="KAA0680344.1"/>
    </source>
</evidence>
<dbReference type="RefSeq" id="WP_149469444.1">
    <property type="nucleotide sequence ID" value="NZ_QOKW01000009.1"/>
</dbReference>
<dbReference type="OrthoDB" id="950695at2"/>
<organism evidence="2 3">
    <name type="scientific">Roseomonas genomospecies 6</name>
    <dbReference type="NCBI Taxonomy" id="214106"/>
    <lineage>
        <taxon>Bacteria</taxon>
        <taxon>Pseudomonadati</taxon>
        <taxon>Pseudomonadota</taxon>
        <taxon>Alphaproteobacteria</taxon>
        <taxon>Acetobacterales</taxon>
        <taxon>Roseomonadaceae</taxon>
        <taxon>Roseomonas</taxon>
    </lineage>
</organism>
<sequence>MSIKVYQRAHTISESSDILSYEDYPRQRSIKPHVVAAKLENMKSGTFTEGSMIHFGRIRGQERRYLVDGQHRLTAQIQYGKALLFTVCEWEVEDEDCLNRLYTMFDNCAPRSLTDMCIARGFAQEFGLEPQHLKSIGGAIPFIVGEFGMAQTRRLAKSMTKEAKSEAMRPFLPAARIYLDCLSAGMPNIRKAMMSPPVVAVALYTLANAPEKAKAFWTAAARDEGMYHEDPPKAANVLACNGTTRTVAARVGLCQAVAAAWNAHVQGVKAARFAPIRKPRDVIPLLDTPLEGSKVLRRPAQSRSLRSPIDQATASPA</sequence>
<accession>A0A9W7TY03</accession>
<feature type="region of interest" description="Disordered" evidence="1">
    <location>
        <begin position="295"/>
        <end position="317"/>
    </location>
</feature>
<evidence type="ECO:0008006" key="4">
    <source>
        <dbReference type="Google" id="ProtNLM"/>
    </source>
</evidence>
<evidence type="ECO:0000256" key="1">
    <source>
        <dbReference type="SAM" id="MobiDB-lite"/>
    </source>
</evidence>
<dbReference type="Proteomes" id="UP000480854">
    <property type="component" value="Unassembled WGS sequence"/>
</dbReference>
<comment type="caution">
    <text evidence="2">The sequence shown here is derived from an EMBL/GenBank/DDBJ whole genome shotgun (WGS) entry which is preliminary data.</text>
</comment>
<dbReference type="AlphaFoldDB" id="A0A9W7TY03"/>
<dbReference type="EMBL" id="QOKW01000009">
    <property type="protein sequence ID" value="KAA0680344.1"/>
    <property type="molecule type" value="Genomic_DNA"/>
</dbReference>
<protein>
    <recommendedName>
        <fullName evidence="4">ParB/Sulfiredoxin domain-containing protein</fullName>
    </recommendedName>
</protein>